<dbReference type="Pfam" id="PF05685">
    <property type="entry name" value="Uma2"/>
    <property type="match status" value="1"/>
</dbReference>
<dbReference type="AlphaFoldDB" id="A0AAD1NZ40"/>
<dbReference type="InterPro" id="IPR008538">
    <property type="entry name" value="Uma2"/>
</dbReference>
<dbReference type="InterPro" id="IPR012296">
    <property type="entry name" value="Nuclease_put_TT1808"/>
</dbReference>
<dbReference type="PANTHER" id="PTHR36558:SF1">
    <property type="entry name" value="RESTRICTION ENDONUCLEASE DOMAIN-CONTAINING PROTEIN-RELATED"/>
    <property type="match status" value="1"/>
</dbReference>
<dbReference type="SUPFAM" id="SSF52980">
    <property type="entry name" value="Restriction endonuclease-like"/>
    <property type="match status" value="1"/>
</dbReference>
<dbReference type="RefSeq" id="WP_223969367.1">
    <property type="nucleotide sequence ID" value="NZ_AP024927.1"/>
</dbReference>
<evidence type="ECO:0000313" key="3">
    <source>
        <dbReference type="Proteomes" id="UP000825379"/>
    </source>
</evidence>
<evidence type="ECO:0000313" key="2">
    <source>
        <dbReference type="EMBL" id="BCZ87981.1"/>
    </source>
</evidence>
<geneLocation type="plasmid" evidence="2 3">
    <name>pAA1-1b</name>
</geneLocation>
<name>A0AAD1NZ40_THETH</name>
<dbReference type="CDD" id="cd06260">
    <property type="entry name" value="DUF820-like"/>
    <property type="match status" value="1"/>
</dbReference>
<keyword evidence="2" id="KW-0614">Plasmid</keyword>
<sequence length="176" mass="20253">MALREKAWDLEAYLALEEASQEKHELVQGRLWAMAGAGREHNRLLTRIFLRLAPAALKAGCEAYVADMRLKVGEDVFYPDLMVVCEPSSDPRYEERPCLVVEILSEGTEAMDRGRKLRRYLSLPSLKAYLLLDSRERRGEGYFREGEVWVYREWSVVDLACPPVRLSLDEVYEGVL</sequence>
<dbReference type="Gene3D" id="3.90.1570.10">
    <property type="entry name" value="tt1808, chain A"/>
    <property type="match status" value="1"/>
</dbReference>
<proteinExistence type="predicted"/>
<feature type="domain" description="Putative restriction endonuclease" evidence="1">
    <location>
        <begin position="10"/>
        <end position="149"/>
    </location>
</feature>
<dbReference type="EMBL" id="AP024927">
    <property type="protein sequence ID" value="BCZ87981.1"/>
    <property type="molecule type" value="Genomic_DNA"/>
</dbReference>
<gene>
    <name evidence="2" type="ORF">TthAA11_21630</name>
</gene>
<dbReference type="Proteomes" id="UP000825379">
    <property type="component" value="Plasmid pAA1-1b"/>
</dbReference>
<evidence type="ECO:0000259" key="1">
    <source>
        <dbReference type="Pfam" id="PF05685"/>
    </source>
</evidence>
<dbReference type="PANTHER" id="PTHR36558">
    <property type="entry name" value="GLR1098 PROTEIN"/>
    <property type="match status" value="1"/>
</dbReference>
<reference evidence="2" key="1">
    <citation type="submission" date="2021-07" db="EMBL/GenBank/DDBJ databases">
        <title>Complete genome sequences of four Thermus thermophilus strains isolated from Arima Hot Spring in Japan.</title>
        <authorList>
            <person name="Tomariguchi N."/>
            <person name="Ueno Y."/>
            <person name="Miyazaki K."/>
        </authorList>
    </citation>
    <scope>NUCLEOTIDE SEQUENCE</scope>
    <source>
        <strain evidence="2">AA1-1</strain>
        <plasmid evidence="2">pAA1-1b</plasmid>
    </source>
</reference>
<dbReference type="InterPro" id="IPR011335">
    <property type="entry name" value="Restrct_endonuc-II-like"/>
</dbReference>
<organism evidence="2 3">
    <name type="scientific">Thermus thermophilus</name>
    <dbReference type="NCBI Taxonomy" id="274"/>
    <lineage>
        <taxon>Bacteria</taxon>
        <taxon>Thermotogati</taxon>
        <taxon>Deinococcota</taxon>
        <taxon>Deinococci</taxon>
        <taxon>Thermales</taxon>
        <taxon>Thermaceae</taxon>
        <taxon>Thermus</taxon>
    </lineage>
</organism>
<accession>A0AAD1NZ40</accession>
<protein>
    <recommendedName>
        <fullName evidence="1">Putative restriction endonuclease domain-containing protein</fullName>
    </recommendedName>
</protein>